<dbReference type="EMBL" id="CAADFE010000006">
    <property type="protein sequence ID" value="VFJ64681.1"/>
    <property type="molecule type" value="Genomic_DNA"/>
</dbReference>
<sequence>MAQKQSFQIKEIANRLENKNPGFWLAKSTSKVFFPEEIHENFIRLETNSFWYYHRNELILEALRQFPPPQPFFDIGGGNGIVSMALQEAGIEVILVEPSCVGARNAFERGINTVICSTLEDAGFHSNTFPSVGLFDVVEHIESDNEFLLHINQLLQKGGLLYITVPAYSFLWSIEDEYTGHFRRYTIRKLKRLLNQVGFHIQYSTYFFTPLPLPIFLFRSLPSRLGVRRIKENQTCREHKINQKIIFKPLNWVFEKEIAFVRKQRKIPFGGSCLIIAEKI</sequence>
<protein>
    <submittedName>
        <fullName evidence="1">Methyltransferase domain-containing protein</fullName>
    </submittedName>
</protein>
<name>A0A450TCM0_9GAMM</name>
<keyword evidence="1" id="KW-0808">Transferase</keyword>
<keyword evidence="1" id="KW-0489">Methyltransferase</keyword>
<dbReference type="AlphaFoldDB" id="A0A450TCM0"/>
<accession>A0A450TCM0</accession>
<proteinExistence type="predicted"/>
<dbReference type="InterPro" id="IPR029063">
    <property type="entry name" value="SAM-dependent_MTases_sf"/>
</dbReference>
<reference evidence="1" key="1">
    <citation type="submission" date="2019-02" db="EMBL/GenBank/DDBJ databases">
        <authorList>
            <person name="Gruber-Vodicka R. H."/>
            <person name="Seah K. B. B."/>
        </authorList>
    </citation>
    <scope>NUCLEOTIDE SEQUENCE</scope>
    <source>
        <strain evidence="1">BECK_BZ131</strain>
    </source>
</reference>
<dbReference type="Pfam" id="PF13489">
    <property type="entry name" value="Methyltransf_23"/>
    <property type="match status" value="1"/>
</dbReference>
<dbReference type="GO" id="GO:0032259">
    <property type="term" value="P:methylation"/>
    <property type="evidence" value="ECO:0007669"/>
    <property type="project" value="UniProtKB-KW"/>
</dbReference>
<dbReference type="Gene3D" id="3.40.50.150">
    <property type="entry name" value="Vaccinia Virus protein VP39"/>
    <property type="match status" value="1"/>
</dbReference>
<gene>
    <name evidence="1" type="ORF">BECKFW1821C_GA0114237_100631</name>
</gene>
<dbReference type="GO" id="GO:0008168">
    <property type="term" value="F:methyltransferase activity"/>
    <property type="evidence" value="ECO:0007669"/>
    <property type="project" value="UniProtKB-KW"/>
</dbReference>
<evidence type="ECO:0000313" key="1">
    <source>
        <dbReference type="EMBL" id="VFJ64681.1"/>
    </source>
</evidence>
<organism evidence="1">
    <name type="scientific">Candidatus Kentrum sp. FW</name>
    <dbReference type="NCBI Taxonomy" id="2126338"/>
    <lineage>
        <taxon>Bacteria</taxon>
        <taxon>Pseudomonadati</taxon>
        <taxon>Pseudomonadota</taxon>
        <taxon>Gammaproteobacteria</taxon>
        <taxon>Candidatus Kentrum</taxon>
    </lineage>
</organism>
<dbReference type="SUPFAM" id="SSF53335">
    <property type="entry name" value="S-adenosyl-L-methionine-dependent methyltransferases"/>
    <property type="match status" value="1"/>
</dbReference>
<dbReference type="CDD" id="cd02440">
    <property type="entry name" value="AdoMet_MTases"/>
    <property type="match status" value="1"/>
</dbReference>